<accession>A0A316Z533</accession>
<gene>
    <name evidence="2" type="ORF">FA09DRAFT_362957</name>
</gene>
<feature type="compositionally biased region" description="Acidic residues" evidence="1">
    <location>
        <begin position="169"/>
        <end position="178"/>
    </location>
</feature>
<evidence type="ECO:0000256" key="1">
    <source>
        <dbReference type="SAM" id="MobiDB-lite"/>
    </source>
</evidence>
<feature type="compositionally biased region" description="Low complexity" evidence="1">
    <location>
        <begin position="207"/>
        <end position="216"/>
    </location>
</feature>
<feature type="region of interest" description="Disordered" evidence="1">
    <location>
        <begin position="621"/>
        <end position="654"/>
    </location>
</feature>
<feature type="compositionally biased region" description="Low complexity" evidence="1">
    <location>
        <begin position="224"/>
        <end position="253"/>
    </location>
</feature>
<feature type="region of interest" description="Disordered" evidence="1">
    <location>
        <begin position="139"/>
        <end position="274"/>
    </location>
</feature>
<protein>
    <submittedName>
        <fullName evidence="2">Uncharacterized protein</fullName>
    </submittedName>
</protein>
<feature type="compositionally biased region" description="Basic and acidic residues" evidence="1">
    <location>
        <begin position="9"/>
        <end position="19"/>
    </location>
</feature>
<dbReference type="GeneID" id="37273077"/>
<feature type="compositionally biased region" description="Low complexity" evidence="1">
    <location>
        <begin position="139"/>
        <end position="152"/>
    </location>
</feature>
<dbReference type="RefSeq" id="XP_025595594.1">
    <property type="nucleotide sequence ID" value="XM_025745533.1"/>
</dbReference>
<reference evidence="2 3" key="1">
    <citation type="journal article" date="2018" name="Mol. Biol. Evol.">
        <title>Broad Genomic Sampling Reveals a Smut Pathogenic Ancestry of the Fungal Clade Ustilaginomycotina.</title>
        <authorList>
            <person name="Kijpornyongpan T."/>
            <person name="Mondo S.J."/>
            <person name="Barry K."/>
            <person name="Sandor L."/>
            <person name="Lee J."/>
            <person name="Lipzen A."/>
            <person name="Pangilinan J."/>
            <person name="LaButti K."/>
            <person name="Hainaut M."/>
            <person name="Henrissat B."/>
            <person name="Grigoriev I.V."/>
            <person name="Spatafora J.W."/>
            <person name="Aime M.C."/>
        </authorList>
    </citation>
    <scope>NUCLEOTIDE SEQUENCE [LARGE SCALE GENOMIC DNA]</scope>
    <source>
        <strain evidence="2 3">MCA 4186</strain>
    </source>
</reference>
<dbReference type="AlphaFoldDB" id="A0A316Z533"/>
<organism evidence="2 3">
    <name type="scientific">Tilletiopsis washingtonensis</name>
    <dbReference type="NCBI Taxonomy" id="58919"/>
    <lineage>
        <taxon>Eukaryota</taxon>
        <taxon>Fungi</taxon>
        <taxon>Dikarya</taxon>
        <taxon>Basidiomycota</taxon>
        <taxon>Ustilaginomycotina</taxon>
        <taxon>Exobasidiomycetes</taxon>
        <taxon>Entylomatales</taxon>
        <taxon>Entylomatales incertae sedis</taxon>
        <taxon>Tilletiopsis</taxon>
    </lineage>
</organism>
<feature type="compositionally biased region" description="Low complexity" evidence="1">
    <location>
        <begin position="179"/>
        <end position="192"/>
    </location>
</feature>
<proteinExistence type="predicted"/>
<dbReference type="Proteomes" id="UP000245946">
    <property type="component" value="Unassembled WGS sequence"/>
</dbReference>
<dbReference type="EMBL" id="KZ819305">
    <property type="protein sequence ID" value="PWN95315.1"/>
    <property type="molecule type" value="Genomic_DNA"/>
</dbReference>
<keyword evidence="3" id="KW-1185">Reference proteome</keyword>
<evidence type="ECO:0000313" key="3">
    <source>
        <dbReference type="Proteomes" id="UP000245946"/>
    </source>
</evidence>
<feature type="region of interest" description="Disordered" evidence="1">
    <location>
        <begin position="1"/>
        <end position="25"/>
    </location>
</feature>
<sequence>MPVLHISRLPRDQRQRDCSDVTTPSPLQLSRQQYEELMAQLHRCYPLRMGTLGAALRASQSFNGSQQENAEKEKDLLLWAFASRPDPRRASVFHLDVARLAELVDIENGVEFIIPEGSNSAAPQPPAVVVPLPAPQSVVAPPAAQPAAPQLAGGIQPFVPAPAPRPPEDSESDSESDELSSTQVSSSMASSRRPVRRRTSAVKPGKPSAAPAVRAAAVKRQRRVAPTVAKRQAQALKKAALSAALQHAQQPASGSGGAGSATPDAEAAPMLPSNTSSVGEMMRILAAMGCGIGCAASLVDDDEPDIQGLTARDRRQLRNERKAEGYQRYTSDGTVNVKRAVGVLWKLSHAVLKKDQSQLHASTREVIKQELWLRSEGGPCSLERLIYFVLAAVHDRNEQLLSRFDNLLLSDDKIKVVANGLLKLVIGAGTLAILPVLAAASFRQTRLCQLSFTAHYKWLMRFNGSSYGTELDELRDTFLLPVLSKMHELLPQEWICLSERIKLSHHTVFGAAVVKGEMQSYAQEYQAWYNQEPGARKPLRPDHTPWRLYGVDAPNALYRPLVSHSAVAVLDGESALQLPYKHLGLDKVFNPETRPIEPLPFPERSTYKLSVRILVQHELVQPQQPPQPQPSSASQRMPPPAPPESTRASSPALSISESLASLARKRIGSSRLNPLFR</sequence>
<name>A0A316Z533_9BASI</name>
<evidence type="ECO:0000313" key="2">
    <source>
        <dbReference type="EMBL" id="PWN95315.1"/>
    </source>
</evidence>